<dbReference type="RefSeq" id="WP_185447851.1">
    <property type="nucleotide sequence ID" value="NZ_CP043661.1"/>
</dbReference>
<proteinExistence type="predicted"/>
<evidence type="ECO:0000256" key="1">
    <source>
        <dbReference type="SAM" id="Phobius"/>
    </source>
</evidence>
<gene>
    <name evidence="2" type="ORF">F1D05_12555</name>
</gene>
<sequence length="110" mass="12045">MDLVRRGAGWLLGVSLLALTAWTTVVSFLMPNWFDTSEDCAQTFERADSSGVQVATHWFPPTATCDFGGGDVRHFISPTATVLLTVAMVLIAAARRGRSVLHRPPFLRAR</sequence>
<keyword evidence="1" id="KW-1133">Transmembrane helix</keyword>
<reference evidence="2 3" key="2">
    <citation type="journal article" date="2020" name="Microbiol. Resour. Announc.">
        <title>Antarctic desert soil bacteria exhibit high novel natural product potential, evaluated through long-read genome sequencing and comparative genomics.</title>
        <authorList>
            <person name="Benaud N."/>
            <person name="Edwards R.J."/>
            <person name="Amos T.G."/>
            <person name="D'Agostino P.M."/>
            <person name="Gutierrez-Chavez C."/>
            <person name="Montgomery K."/>
            <person name="Nicetic I."/>
            <person name="Ferrari B.C."/>
        </authorList>
    </citation>
    <scope>NUCLEOTIDE SEQUENCE [LARGE SCALE GENOMIC DNA]</scope>
    <source>
        <strain evidence="2 3">SPB151</strain>
    </source>
</reference>
<accession>A0A7G6WX70</accession>
<feature type="transmembrane region" description="Helical" evidence="1">
    <location>
        <begin position="75"/>
        <end position="94"/>
    </location>
</feature>
<name>A0A7G6WX70_9ACTN</name>
<protein>
    <submittedName>
        <fullName evidence="2">Uncharacterized protein</fullName>
    </submittedName>
</protein>
<dbReference type="KEGG" id="kqi:F1D05_12555"/>
<dbReference type="EMBL" id="CP043661">
    <property type="protein sequence ID" value="QNE18585.1"/>
    <property type="molecule type" value="Genomic_DNA"/>
</dbReference>
<evidence type="ECO:0000313" key="3">
    <source>
        <dbReference type="Proteomes" id="UP000515563"/>
    </source>
</evidence>
<dbReference type="AlphaFoldDB" id="A0A7G6WX70"/>
<keyword evidence="1" id="KW-0812">Transmembrane</keyword>
<keyword evidence="3" id="KW-1185">Reference proteome</keyword>
<evidence type="ECO:0000313" key="2">
    <source>
        <dbReference type="EMBL" id="QNE18585.1"/>
    </source>
</evidence>
<dbReference type="Proteomes" id="UP000515563">
    <property type="component" value="Chromosome"/>
</dbReference>
<reference evidence="3" key="1">
    <citation type="submission" date="2019-09" db="EMBL/GenBank/DDBJ databases">
        <title>Antimicrobial potential of Antarctic Bacteria.</title>
        <authorList>
            <person name="Benaud N."/>
            <person name="Edwards R.J."/>
            <person name="Ferrari B.C."/>
        </authorList>
    </citation>
    <scope>NUCLEOTIDE SEQUENCE [LARGE SCALE GENOMIC DNA]</scope>
    <source>
        <strain evidence="3">SPB151</strain>
    </source>
</reference>
<organism evidence="2 3">
    <name type="scientific">Kribbella qitaiheensis</name>
    <dbReference type="NCBI Taxonomy" id="1544730"/>
    <lineage>
        <taxon>Bacteria</taxon>
        <taxon>Bacillati</taxon>
        <taxon>Actinomycetota</taxon>
        <taxon>Actinomycetes</taxon>
        <taxon>Propionibacteriales</taxon>
        <taxon>Kribbellaceae</taxon>
        <taxon>Kribbella</taxon>
    </lineage>
</organism>
<keyword evidence="1" id="KW-0472">Membrane</keyword>